<dbReference type="EMBL" id="JAVRET010000002">
    <property type="protein sequence ID" value="MDT0407773.1"/>
    <property type="molecule type" value="Genomic_DNA"/>
</dbReference>
<keyword evidence="2" id="KW-1185">Reference proteome</keyword>
<reference evidence="2" key="1">
    <citation type="submission" date="2023-07" db="EMBL/GenBank/DDBJ databases">
        <title>30 novel species of actinomycetes from the DSMZ collection.</title>
        <authorList>
            <person name="Nouioui I."/>
        </authorList>
    </citation>
    <scope>NUCLEOTIDE SEQUENCE [LARGE SCALE GENOMIC DNA]</scope>
    <source>
        <strain evidence="2">DSM 41979</strain>
    </source>
</reference>
<accession>A0ABU2QTL7</accession>
<organism evidence="1 2">
    <name type="scientific">Streptomyces evansiae</name>
    <dbReference type="NCBI Taxonomy" id="3075535"/>
    <lineage>
        <taxon>Bacteria</taxon>
        <taxon>Bacillati</taxon>
        <taxon>Actinomycetota</taxon>
        <taxon>Actinomycetes</taxon>
        <taxon>Kitasatosporales</taxon>
        <taxon>Streptomycetaceae</taxon>
        <taxon>Streptomyces</taxon>
    </lineage>
</organism>
<comment type="caution">
    <text evidence="1">The sequence shown here is derived from an EMBL/GenBank/DDBJ whole genome shotgun (WGS) entry which is preliminary data.</text>
</comment>
<dbReference type="Proteomes" id="UP001183610">
    <property type="component" value="Unassembled WGS sequence"/>
</dbReference>
<evidence type="ECO:0000313" key="1">
    <source>
        <dbReference type="EMBL" id="MDT0407773.1"/>
    </source>
</evidence>
<name>A0ABU2QTL7_9ACTN</name>
<sequence length="318" mass="36103">MPKSDTLLTAFTRGRQAVDSYVSESARREHSWGEESATERLLMAAWPDVPYVLFNRRQEKAIGADWLWWFVDLTGECFGIIVQAKKMKQAKAGLTVDLKYPKNTGQQMNDLFTTAREFNLPAAYMLYCGDTQYRRGSNSWCPACSGKDPRCRRCERAGTLLLPALAADHLRFHTPSIAAEDAFRDGFPLEDAVDRNVSTKPLIQDLNIRSLDPPLREFLVTPQHGPREIAKMMFEVVSRMRRGQFSAVAPERPAISNEETFVFPATPRDIGHFRTPYYPHVLGGLRRRLPEYVEPIMNGALQHSDLSERLAGMVVVRI</sequence>
<evidence type="ECO:0000313" key="2">
    <source>
        <dbReference type="Proteomes" id="UP001183610"/>
    </source>
</evidence>
<proteinExistence type="predicted"/>
<dbReference type="RefSeq" id="WP_141712380.1">
    <property type="nucleotide sequence ID" value="NZ_JAVRET010000002.1"/>
</dbReference>
<protein>
    <submittedName>
        <fullName evidence="1">Uncharacterized protein</fullName>
    </submittedName>
</protein>
<gene>
    <name evidence="1" type="ORF">RM698_01740</name>
</gene>